<name>D0L7H0_GORB4</name>
<protein>
    <submittedName>
        <fullName evidence="2">MspA family protein</fullName>
    </submittedName>
</protein>
<dbReference type="KEGG" id="gbr:Gbro_4633"/>
<reference evidence="3" key="1">
    <citation type="submission" date="2009-10" db="EMBL/GenBank/DDBJ databases">
        <title>The complete chromosome of Gordonia bronchialis DSM 43247.</title>
        <authorList>
            <consortium name="US DOE Joint Genome Institute (JGI-PGF)"/>
            <person name="Lucas S."/>
            <person name="Copeland A."/>
            <person name="Lapidus A."/>
            <person name="Glavina del Rio T."/>
            <person name="Dalin E."/>
            <person name="Tice H."/>
            <person name="Bruce D."/>
            <person name="Goodwin L."/>
            <person name="Pitluck S."/>
            <person name="Kyrpides N."/>
            <person name="Mavromatis K."/>
            <person name="Ivanova N."/>
            <person name="Ovchinnikova G."/>
            <person name="Saunders E."/>
            <person name="Brettin T."/>
            <person name="Detter J.C."/>
            <person name="Han C."/>
            <person name="Larimer F."/>
            <person name="Land M."/>
            <person name="Hauser L."/>
            <person name="Markowitz V."/>
            <person name="Cheng J.-F."/>
            <person name="Hugenholtz P."/>
            <person name="Woyke T."/>
            <person name="Wu D."/>
            <person name="Jando M."/>
            <person name="Schneider S."/>
            <person name="Goeker M."/>
            <person name="Klenk H.-P."/>
            <person name="Eisen J.A."/>
        </authorList>
    </citation>
    <scope>NUCLEOTIDE SEQUENCE [LARGE SCALE GENOMIC DNA]</scope>
    <source>
        <strain evidence="3">ATCC 25592 / DSM 43247 / BCRC 13721 / JCM 3198 / KCTC 3076 / NBRC 16047 / NCTC 10667</strain>
    </source>
</reference>
<dbReference type="STRING" id="526226.Gbro_4633"/>
<organism evidence="2 3">
    <name type="scientific">Gordonia bronchialis (strain ATCC 25592 / DSM 43247 / BCRC 13721 / JCM 3198 / KCTC 3076 / NBRC 16047 / NCTC 10667)</name>
    <name type="common">Rhodococcus bronchialis</name>
    <dbReference type="NCBI Taxonomy" id="526226"/>
    <lineage>
        <taxon>Bacteria</taxon>
        <taxon>Bacillati</taxon>
        <taxon>Actinomycetota</taxon>
        <taxon>Actinomycetes</taxon>
        <taxon>Mycobacteriales</taxon>
        <taxon>Gordoniaceae</taxon>
        <taxon>Gordonia</taxon>
    </lineage>
</organism>
<proteinExistence type="predicted"/>
<dbReference type="EMBL" id="CP001802">
    <property type="protein sequence ID" value="ACY23759.1"/>
    <property type="molecule type" value="Genomic_DNA"/>
</dbReference>
<dbReference type="RefSeq" id="WP_012836241.1">
    <property type="nucleotide sequence ID" value="NC_013441.1"/>
</dbReference>
<sequence>MAANGASRTAWVSADITLRAPKLEPAKGGPEQDPAGEDAMPGSNGTINSGAAATLSSGYIVGCQVNIEGLKGGLSGALTPSAPTVTGTVDVPLSAGEVKFVLLVSKNAEKAGTYYVGYDRTQLAVQNCGGYAQARAFTTVETTGKVHQKVSLYGKPFSIG</sequence>
<dbReference type="Proteomes" id="UP000001219">
    <property type="component" value="Chromosome"/>
</dbReference>
<keyword evidence="3" id="KW-1185">Reference proteome</keyword>
<dbReference type="HOGENOM" id="CLU_067810_1_1_11"/>
<dbReference type="InterPro" id="IPR015286">
    <property type="entry name" value="Porin_fam_mycobact-type"/>
</dbReference>
<evidence type="ECO:0000313" key="2">
    <source>
        <dbReference type="EMBL" id="ACY23759.1"/>
    </source>
</evidence>
<dbReference type="Pfam" id="PF09203">
    <property type="entry name" value="MspA"/>
    <property type="match status" value="1"/>
</dbReference>
<dbReference type="AlphaFoldDB" id="D0L7H0"/>
<dbReference type="eggNOG" id="ENOG5033RRN">
    <property type="taxonomic scope" value="Bacteria"/>
</dbReference>
<reference evidence="2 3" key="2">
    <citation type="journal article" date="2010" name="Stand. Genomic Sci.">
        <title>Complete genome sequence of Gordonia bronchialis type strain (3410).</title>
        <authorList>
            <person name="Ivanova N."/>
            <person name="Sikorski J."/>
            <person name="Jando M."/>
            <person name="Lapidus A."/>
            <person name="Nolan M."/>
            <person name="Lucas S."/>
            <person name="Del Rio T.G."/>
            <person name="Tice H."/>
            <person name="Copeland A."/>
            <person name="Cheng J.F."/>
            <person name="Chen F."/>
            <person name="Bruce D."/>
            <person name="Goodwin L."/>
            <person name="Pitluck S."/>
            <person name="Mavromatis K."/>
            <person name="Ovchinnikova G."/>
            <person name="Pati A."/>
            <person name="Chen A."/>
            <person name="Palaniappan K."/>
            <person name="Land M."/>
            <person name="Hauser L."/>
            <person name="Chang Y.J."/>
            <person name="Jeffries C.D."/>
            <person name="Chain P."/>
            <person name="Saunders E."/>
            <person name="Han C."/>
            <person name="Detter J.C."/>
            <person name="Brettin T."/>
            <person name="Rohde M."/>
            <person name="Goker M."/>
            <person name="Bristow J."/>
            <person name="Eisen J.A."/>
            <person name="Markowitz V."/>
            <person name="Hugenholtz P."/>
            <person name="Klenk H.P."/>
            <person name="Kyrpides N.C."/>
        </authorList>
    </citation>
    <scope>NUCLEOTIDE SEQUENCE [LARGE SCALE GENOMIC DNA]</scope>
    <source>
        <strain evidence="3">ATCC 25592 / DSM 43247 / BCRC 13721 / JCM 3198 / KCTC 3076 / NBRC 16047 / NCTC 10667</strain>
    </source>
</reference>
<evidence type="ECO:0000313" key="3">
    <source>
        <dbReference type="Proteomes" id="UP000001219"/>
    </source>
</evidence>
<evidence type="ECO:0000256" key="1">
    <source>
        <dbReference type="SAM" id="MobiDB-lite"/>
    </source>
</evidence>
<dbReference type="Gene3D" id="2.60.40.1650">
    <property type="entry name" value="Porin MspA (Ig-like beta-sandwich domain)"/>
    <property type="match status" value="1"/>
</dbReference>
<feature type="region of interest" description="Disordered" evidence="1">
    <location>
        <begin position="21"/>
        <end position="47"/>
    </location>
</feature>
<gene>
    <name evidence="2" type="ordered locus">Gbro_4633</name>
</gene>
<accession>D0L7H0</accession>